<keyword evidence="2" id="KW-1277">Toxin-antitoxin system</keyword>
<dbReference type="RefSeq" id="WP_025708625.1">
    <property type="nucleotide sequence ID" value="NZ_CP009287.1"/>
</dbReference>
<dbReference type="Proteomes" id="UP000029500">
    <property type="component" value="Chromosome"/>
</dbReference>
<proteinExistence type="inferred from homology"/>
<dbReference type="KEGG" id="pgm:PGRAT_19185"/>
<evidence type="ECO:0000256" key="8">
    <source>
        <dbReference type="SAM" id="MobiDB-lite"/>
    </source>
</evidence>
<dbReference type="GO" id="GO:0016787">
    <property type="term" value="F:hydrolase activity"/>
    <property type="evidence" value="ECO:0007669"/>
    <property type="project" value="UniProtKB-KW"/>
</dbReference>
<evidence type="ECO:0000256" key="7">
    <source>
        <dbReference type="ARBA" id="ARBA00023016"/>
    </source>
</evidence>
<feature type="region of interest" description="Disordered" evidence="8">
    <location>
        <begin position="41"/>
        <end position="62"/>
    </location>
</feature>
<gene>
    <name evidence="9" type="ORF">PGRAT_19185</name>
</gene>
<keyword evidence="4" id="KW-0255">Endonuclease</keyword>
<dbReference type="GO" id="GO:0003729">
    <property type="term" value="F:mRNA binding"/>
    <property type="evidence" value="ECO:0007669"/>
    <property type="project" value="InterPro"/>
</dbReference>
<evidence type="ECO:0000256" key="5">
    <source>
        <dbReference type="ARBA" id="ARBA00022801"/>
    </source>
</evidence>
<evidence type="ECO:0000313" key="9">
    <source>
        <dbReference type="EMBL" id="AIQ69518.1"/>
    </source>
</evidence>
<dbReference type="GO" id="GO:0004519">
    <property type="term" value="F:endonuclease activity"/>
    <property type="evidence" value="ECO:0007669"/>
    <property type="project" value="UniProtKB-KW"/>
</dbReference>
<evidence type="ECO:0008006" key="11">
    <source>
        <dbReference type="Google" id="ProtNLM"/>
    </source>
</evidence>
<keyword evidence="7" id="KW-0346">Stress response</keyword>
<sequence length="62" mass="6978">MKAYSSREIIKILEEDGWYIIGANGSHHYFKHSTKLGKVTVPHPRKSFPPKTQANILKSAGL</sequence>
<evidence type="ECO:0000313" key="10">
    <source>
        <dbReference type="Proteomes" id="UP000029500"/>
    </source>
</evidence>
<keyword evidence="3" id="KW-0540">Nuclease</keyword>
<dbReference type="SUPFAM" id="SSF54786">
    <property type="entry name" value="YcfA/nrd intein domain"/>
    <property type="match status" value="1"/>
</dbReference>
<protein>
    <recommendedName>
        <fullName evidence="11">Periplasmic or secreted lipoprotein</fullName>
    </recommendedName>
</protein>
<keyword evidence="10" id="KW-1185">Reference proteome</keyword>
<dbReference type="Pfam" id="PF07927">
    <property type="entry name" value="HicA_toxin"/>
    <property type="match status" value="1"/>
</dbReference>
<dbReference type="HOGENOM" id="CLU_164851_4_2_9"/>
<dbReference type="Gene3D" id="3.30.920.30">
    <property type="entry name" value="Hypothetical protein"/>
    <property type="match status" value="1"/>
</dbReference>
<keyword evidence="6" id="KW-0694">RNA-binding</keyword>
<evidence type="ECO:0000256" key="3">
    <source>
        <dbReference type="ARBA" id="ARBA00022722"/>
    </source>
</evidence>
<keyword evidence="5" id="KW-0378">Hydrolase</keyword>
<evidence type="ECO:0000256" key="1">
    <source>
        <dbReference type="ARBA" id="ARBA00006620"/>
    </source>
</evidence>
<dbReference type="InterPro" id="IPR038570">
    <property type="entry name" value="HicA_sf"/>
</dbReference>
<dbReference type="InterPro" id="IPR012933">
    <property type="entry name" value="HicA_mRNA_interferase"/>
</dbReference>
<dbReference type="EMBL" id="CP009287">
    <property type="protein sequence ID" value="AIQ69518.1"/>
    <property type="molecule type" value="Genomic_DNA"/>
</dbReference>
<accession>A0A089MDG9</accession>
<evidence type="ECO:0000256" key="4">
    <source>
        <dbReference type="ARBA" id="ARBA00022759"/>
    </source>
</evidence>
<comment type="similarity">
    <text evidence="1">Belongs to the HicA mRNA interferase family.</text>
</comment>
<dbReference type="AlphaFoldDB" id="A0A089MDG9"/>
<name>A0A089MDG9_9BACL</name>
<organism evidence="9 10">
    <name type="scientific">Paenibacillus graminis</name>
    <dbReference type="NCBI Taxonomy" id="189425"/>
    <lineage>
        <taxon>Bacteria</taxon>
        <taxon>Bacillati</taxon>
        <taxon>Bacillota</taxon>
        <taxon>Bacilli</taxon>
        <taxon>Bacillales</taxon>
        <taxon>Paenibacillaceae</taxon>
        <taxon>Paenibacillus</taxon>
    </lineage>
</organism>
<reference evidence="9 10" key="1">
    <citation type="submission" date="2014-08" db="EMBL/GenBank/DDBJ databases">
        <title>Comparative genomics of the Paenibacillus odorifer group.</title>
        <authorList>
            <person name="den Bakker H.C."/>
            <person name="Tsai Y.-C."/>
            <person name="Martin N."/>
            <person name="Korlach J."/>
            <person name="Wiedmann M."/>
        </authorList>
    </citation>
    <scope>NUCLEOTIDE SEQUENCE [LARGE SCALE GENOMIC DNA]</scope>
    <source>
        <strain evidence="9 10">DSM 15220</strain>
    </source>
</reference>
<dbReference type="eggNOG" id="COG1724">
    <property type="taxonomic scope" value="Bacteria"/>
</dbReference>
<evidence type="ECO:0000256" key="2">
    <source>
        <dbReference type="ARBA" id="ARBA00022649"/>
    </source>
</evidence>
<dbReference type="OrthoDB" id="9811409at2"/>
<evidence type="ECO:0000256" key="6">
    <source>
        <dbReference type="ARBA" id="ARBA00022884"/>
    </source>
</evidence>